<organism evidence="2 3">
    <name type="scientific">Vibrio mediterranei</name>
    <dbReference type="NCBI Taxonomy" id="689"/>
    <lineage>
        <taxon>Bacteria</taxon>
        <taxon>Pseudomonadati</taxon>
        <taxon>Pseudomonadota</taxon>
        <taxon>Gammaproteobacteria</taxon>
        <taxon>Vibrionales</taxon>
        <taxon>Vibrionaceae</taxon>
        <taxon>Vibrio</taxon>
    </lineage>
</organism>
<gene>
    <name evidence="2" type="primary">pilW</name>
    <name evidence="2" type="ORF">ECB94_02260</name>
</gene>
<dbReference type="SUPFAM" id="SSF48452">
    <property type="entry name" value="TPR-like"/>
    <property type="match status" value="1"/>
</dbReference>
<dbReference type="SMART" id="SM00028">
    <property type="entry name" value="TPR"/>
    <property type="match status" value="4"/>
</dbReference>
<feature type="repeat" description="TPR" evidence="1">
    <location>
        <begin position="36"/>
        <end position="69"/>
    </location>
</feature>
<accession>A0A3G4V5Z5</accession>
<protein>
    <submittedName>
        <fullName evidence="2">Type IV pilus biogenesis/stability protein PilW</fullName>
    </submittedName>
</protein>
<evidence type="ECO:0000256" key="1">
    <source>
        <dbReference type="PROSITE-ProRule" id="PRU00339"/>
    </source>
</evidence>
<sequence>MKIHTHIVMLASMTLSGCVTVHEDNSNAQHSPIDMADTRIALGLNYVKLEQYSKARQSLEKAMKYAPHYYKSSLSLAYYLDVVGEVDRAAELYKKTLDEHPNNGNVYNNYGTFLCKQGEFQRADVLFNQAIDKPNYYAVAETYENAGLCALKARKSHQAKYYFSKSVEHQPLRPISSLQLAALEIEQDQLHQARLRLLDFSQRYGYQRNNLVLLIELERKSENWMLVNKYQALLEQVNVLK</sequence>
<keyword evidence="1" id="KW-0802">TPR repeat</keyword>
<dbReference type="NCBIfam" id="TIGR02521">
    <property type="entry name" value="type_IV_pilW"/>
    <property type="match status" value="1"/>
</dbReference>
<dbReference type="InterPro" id="IPR013360">
    <property type="entry name" value="Pilus_4_PilW"/>
</dbReference>
<dbReference type="PANTHER" id="PTHR44395:SF1">
    <property type="entry name" value="PROTEIN O-MANNOSYL-TRANSFERASE TMTC3"/>
    <property type="match status" value="1"/>
</dbReference>
<dbReference type="InterPro" id="IPR011990">
    <property type="entry name" value="TPR-like_helical_dom_sf"/>
</dbReference>
<dbReference type="EMBL" id="CP033577">
    <property type="protein sequence ID" value="AYV20194.1"/>
    <property type="molecule type" value="Genomic_DNA"/>
</dbReference>
<proteinExistence type="predicted"/>
<dbReference type="Pfam" id="PF13432">
    <property type="entry name" value="TPR_16"/>
    <property type="match status" value="1"/>
</dbReference>
<dbReference type="Proteomes" id="UP000279760">
    <property type="component" value="Chromosome 1"/>
</dbReference>
<dbReference type="Gene3D" id="1.25.40.10">
    <property type="entry name" value="Tetratricopeptide repeat domain"/>
    <property type="match status" value="1"/>
</dbReference>
<dbReference type="GO" id="GO:0035269">
    <property type="term" value="P:protein O-linked glycosylation via mannose"/>
    <property type="evidence" value="ECO:0007669"/>
    <property type="project" value="TreeGrafter"/>
</dbReference>
<evidence type="ECO:0000313" key="3">
    <source>
        <dbReference type="Proteomes" id="UP000279760"/>
    </source>
</evidence>
<name>A0A3G4V5Z5_9VIBR</name>
<dbReference type="RefSeq" id="WP_124939888.1">
    <property type="nucleotide sequence ID" value="NZ_CP033577.1"/>
</dbReference>
<dbReference type="PROSITE" id="PS50005">
    <property type="entry name" value="TPR"/>
    <property type="match status" value="1"/>
</dbReference>
<evidence type="ECO:0000313" key="2">
    <source>
        <dbReference type="EMBL" id="AYV20194.1"/>
    </source>
</evidence>
<dbReference type="PANTHER" id="PTHR44395">
    <property type="match status" value="1"/>
</dbReference>
<dbReference type="InterPro" id="IPR019734">
    <property type="entry name" value="TPR_rpt"/>
</dbReference>
<dbReference type="AlphaFoldDB" id="A0A3G4V5Z5"/>
<reference evidence="2 3" key="1">
    <citation type="submission" date="2018-11" db="EMBL/GenBank/DDBJ databases">
        <title>Complete Genome Sequence of Vbrio mediterranei 117-T6: a Potential Pathogen Bacteria Isolated from the Conchocelis of Pyropia.</title>
        <authorList>
            <person name="Liu Q."/>
        </authorList>
    </citation>
    <scope>NUCLEOTIDE SEQUENCE [LARGE SCALE GENOMIC DNA]</scope>
    <source>
        <strain evidence="2 3">117-T6</strain>
    </source>
</reference>
<dbReference type="GO" id="GO:0000030">
    <property type="term" value="F:mannosyltransferase activity"/>
    <property type="evidence" value="ECO:0007669"/>
    <property type="project" value="TreeGrafter"/>
</dbReference>
<dbReference type="PROSITE" id="PS51257">
    <property type="entry name" value="PROKAR_LIPOPROTEIN"/>
    <property type="match status" value="1"/>
</dbReference>